<reference evidence="2 3" key="1">
    <citation type="submission" date="2023-03" db="EMBL/GenBank/DDBJ databases">
        <title>WGS of Gossypium arboreum.</title>
        <authorList>
            <person name="Yu D."/>
        </authorList>
    </citation>
    <scope>NUCLEOTIDE SEQUENCE [LARGE SCALE GENOMIC DNA]</scope>
    <source>
        <tissue evidence="2">Leaf</tissue>
    </source>
</reference>
<dbReference type="PANTHER" id="PTHR35317:SF31">
    <property type="entry name" value="DUF4219 DOMAIN-CONTAINING PROTEIN"/>
    <property type="match status" value="1"/>
</dbReference>
<dbReference type="PANTHER" id="PTHR35317">
    <property type="entry name" value="OS04G0629600 PROTEIN"/>
    <property type="match status" value="1"/>
</dbReference>
<organism evidence="2 3">
    <name type="scientific">Gossypium arboreum</name>
    <name type="common">Tree cotton</name>
    <name type="synonym">Gossypium nanking</name>
    <dbReference type="NCBI Taxonomy" id="29729"/>
    <lineage>
        <taxon>Eukaryota</taxon>
        <taxon>Viridiplantae</taxon>
        <taxon>Streptophyta</taxon>
        <taxon>Embryophyta</taxon>
        <taxon>Tracheophyta</taxon>
        <taxon>Spermatophyta</taxon>
        <taxon>Magnoliopsida</taxon>
        <taxon>eudicotyledons</taxon>
        <taxon>Gunneridae</taxon>
        <taxon>Pentapetalae</taxon>
        <taxon>rosids</taxon>
        <taxon>malvids</taxon>
        <taxon>Malvales</taxon>
        <taxon>Malvaceae</taxon>
        <taxon>Malvoideae</taxon>
        <taxon>Gossypium</taxon>
    </lineage>
</organism>
<evidence type="ECO:0000313" key="3">
    <source>
        <dbReference type="Proteomes" id="UP001358586"/>
    </source>
</evidence>
<sequence>MATVNNIIFLGEEFNDRRIVENTITTLPKNYESKNSSLEDLMDLSTISLSELINGLHTQEQKSVNRLEEHPKGAFQAKSKEGSSSSYKGKKPWSKKKRPKRDAGKKKFQLCIHCKKSIDLERC</sequence>
<protein>
    <submittedName>
        <fullName evidence="2">Uncharacterized protein</fullName>
    </submittedName>
</protein>
<comment type="caution">
    <text evidence="2">The sequence shown here is derived from an EMBL/GenBank/DDBJ whole genome shotgun (WGS) entry which is preliminary data.</text>
</comment>
<evidence type="ECO:0000313" key="2">
    <source>
        <dbReference type="EMBL" id="KAK5825401.1"/>
    </source>
</evidence>
<keyword evidence="3" id="KW-1185">Reference proteome</keyword>
<gene>
    <name evidence="2" type="ORF">PVK06_020231</name>
</gene>
<feature type="region of interest" description="Disordered" evidence="1">
    <location>
        <begin position="60"/>
        <end position="107"/>
    </location>
</feature>
<accession>A0ABR0PMA6</accession>
<dbReference type="Proteomes" id="UP001358586">
    <property type="component" value="Chromosome 6"/>
</dbReference>
<proteinExistence type="predicted"/>
<dbReference type="EMBL" id="JARKNE010000006">
    <property type="protein sequence ID" value="KAK5825401.1"/>
    <property type="molecule type" value="Genomic_DNA"/>
</dbReference>
<name>A0ABR0PMA6_GOSAR</name>
<feature type="compositionally biased region" description="Basic and acidic residues" evidence="1">
    <location>
        <begin position="60"/>
        <end position="72"/>
    </location>
</feature>
<evidence type="ECO:0000256" key="1">
    <source>
        <dbReference type="SAM" id="MobiDB-lite"/>
    </source>
</evidence>
<feature type="compositionally biased region" description="Basic residues" evidence="1">
    <location>
        <begin position="88"/>
        <end position="107"/>
    </location>
</feature>